<dbReference type="AlphaFoldDB" id="A0A8J2PB52"/>
<sequence>MLIPIIYLFNICFLASILKVQHYPEQDESYETPLNLMYTGKSRFNSTNSITEVKTFELDSAILHITPNTPFTQDFTKEMQLVWNRQLPIGMGSKLTFVFHHSENDLVKDYLTHANNTLTHIMGLILPTVQNPEWNSEFKFKYVIRLPPDQVPSPRDDKKIVEKSTCRELKGKIAGLEPVSSCPINKYWFGNFLQLALQQLVELTVLQKNLISKNPNATYHSHGDYGRLS</sequence>
<feature type="signal peptide" evidence="1">
    <location>
        <begin position="1"/>
        <end position="22"/>
    </location>
</feature>
<evidence type="ECO:0000313" key="2">
    <source>
        <dbReference type="EMBL" id="CAG7732902.1"/>
    </source>
</evidence>
<comment type="caution">
    <text evidence="2">The sequence shown here is derived from an EMBL/GenBank/DDBJ whole genome shotgun (WGS) entry which is preliminary data.</text>
</comment>
<organism evidence="2 3">
    <name type="scientific">Allacma fusca</name>
    <dbReference type="NCBI Taxonomy" id="39272"/>
    <lineage>
        <taxon>Eukaryota</taxon>
        <taxon>Metazoa</taxon>
        <taxon>Ecdysozoa</taxon>
        <taxon>Arthropoda</taxon>
        <taxon>Hexapoda</taxon>
        <taxon>Collembola</taxon>
        <taxon>Symphypleona</taxon>
        <taxon>Sminthuridae</taxon>
        <taxon>Allacma</taxon>
    </lineage>
</organism>
<reference evidence="2" key="1">
    <citation type="submission" date="2021-06" db="EMBL/GenBank/DDBJ databases">
        <authorList>
            <person name="Hodson N. C."/>
            <person name="Mongue J. A."/>
            <person name="Jaron S. K."/>
        </authorList>
    </citation>
    <scope>NUCLEOTIDE SEQUENCE</scope>
</reference>
<protein>
    <submittedName>
        <fullName evidence="2">Uncharacterized protein</fullName>
    </submittedName>
</protein>
<name>A0A8J2PB52_9HEXA</name>
<accession>A0A8J2PB52</accession>
<feature type="chain" id="PRO_5035222909" evidence="1">
    <location>
        <begin position="23"/>
        <end position="229"/>
    </location>
</feature>
<dbReference type="Proteomes" id="UP000708208">
    <property type="component" value="Unassembled WGS sequence"/>
</dbReference>
<evidence type="ECO:0000256" key="1">
    <source>
        <dbReference type="SAM" id="SignalP"/>
    </source>
</evidence>
<evidence type="ECO:0000313" key="3">
    <source>
        <dbReference type="Proteomes" id="UP000708208"/>
    </source>
</evidence>
<keyword evidence="3" id="KW-1185">Reference proteome</keyword>
<gene>
    <name evidence="2" type="ORF">AFUS01_LOCUS21383</name>
</gene>
<dbReference type="EMBL" id="CAJVCH010239829">
    <property type="protein sequence ID" value="CAG7732902.1"/>
    <property type="molecule type" value="Genomic_DNA"/>
</dbReference>
<proteinExistence type="predicted"/>
<keyword evidence="1" id="KW-0732">Signal</keyword>